<organism evidence="3 4">
    <name type="scientific">Tanacetum coccineum</name>
    <dbReference type="NCBI Taxonomy" id="301880"/>
    <lineage>
        <taxon>Eukaryota</taxon>
        <taxon>Viridiplantae</taxon>
        <taxon>Streptophyta</taxon>
        <taxon>Embryophyta</taxon>
        <taxon>Tracheophyta</taxon>
        <taxon>Spermatophyta</taxon>
        <taxon>Magnoliopsida</taxon>
        <taxon>eudicotyledons</taxon>
        <taxon>Gunneridae</taxon>
        <taxon>Pentapetalae</taxon>
        <taxon>asterids</taxon>
        <taxon>campanulids</taxon>
        <taxon>Asterales</taxon>
        <taxon>Asteraceae</taxon>
        <taxon>Asteroideae</taxon>
        <taxon>Anthemideae</taxon>
        <taxon>Anthemidinae</taxon>
        <taxon>Tanacetum</taxon>
    </lineage>
</organism>
<sequence>MLYPRFTKVIIDYFMSKDQSISRRNKMFWHTARDDTMFTSMRCVSRHEKTQVYGVILPQHLTNQAMLESIAYQTYYAYASGEKAPKEKYVRKKAESDTSSKKKTAPASKGSRLKSSTKVAKTDKKNQPATMPKTKGLAVLSEVALTEAEQIKLATKRSKTQFHSSHASGSGDGVDTQSKVPDEQQQKVSSTNEGAGVRPEVPDVPKYDSESDEESWKFSQDEEDADEETYVNDDSDETESDNDGDDLTHLNLSTYKADDKEEEEKADDEEMSSDQRVSTPPEYELTEEEQNKEGDDKDKEGEQEQDDEDNLYRDVNINLERSDAEMTDAQANKDTEDAHVTLTAVPLIVQQQSSSVSSDLVSKFIKPSPDTGIDSILNPNIQSHTLVNVLVSVTAKTPSSDTTISPPPILINQPLKQTPESTTTTTILTTTLPDIPNFASLFRFEQRVSALETEMSEFKQTNQFAEAVSSIPGIVDNYLASKMKETVDVAVQLQTNKLREEAQAENHEFLNQVDSTMKAIIKEQVQAQVFKIMPKIEKYVTEYLEAKYWLDQPINLRCLTQ</sequence>
<dbReference type="EMBL" id="BQNB010011067">
    <property type="protein sequence ID" value="GJS85666.1"/>
    <property type="molecule type" value="Genomic_DNA"/>
</dbReference>
<evidence type="ECO:0000256" key="2">
    <source>
        <dbReference type="SAM" id="MobiDB-lite"/>
    </source>
</evidence>
<feature type="compositionally biased region" description="Basic and acidic residues" evidence="2">
    <location>
        <begin position="87"/>
        <end position="100"/>
    </location>
</feature>
<feature type="region of interest" description="Disordered" evidence="2">
    <location>
        <begin position="87"/>
        <end position="135"/>
    </location>
</feature>
<protein>
    <submittedName>
        <fullName evidence="3">Uncharacterized protein</fullName>
    </submittedName>
</protein>
<evidence type="ECO:0000313" key="4">
    <source>
        <dbReference type="Proteomes" id="UP001151760"/>
    </source>
</evidence>
<feature type="coiled-coil region" evidence="1">
    <location>
        <begin position="441"/>
        <end position="468"/>
    </location>
</feature>
<feature type="region of interest" description="Disordered" evidence="2">
    <location>
        <begin position="154"/>
        <end position="313"/>
    </location>
</feature>
<reference evidence="3" key="1">
    <citation type="journal article" date="2022" name="Int. J. Mol. Sci.">
        <title>Draft Genome of Tanacetum Coccineum: Genomic Comparison of Closely Related Tanacetum-Family Plants.</title>
        <authorList>
            <person name="Yamashiro T."/>
            <person name="Shiraishi A."/>
            <person name="Nakayama K."/>
            <person name="Satake H."/>
        </authorList>
    </citation>
    <scope>NUCLEOTIDE SEQUENCE</scope>
</reference>
<accession>A0ABQ4Z8T0</accession>
<gene>
    <name evidence="3" type="ORF">Tco_0752207</name>
</gene>
<keyword evidence="4" id="KW-1185">Reference proteome</keyword>
<keyword evidence="1" id="KW-0175">Coiled coil</keyword>
<evidence type="ECO:0000313" key="3">
    <source>
        <dbReference type="EMBL" id="GJS85666.1"/>
    </source>
</evidence>
<comment type="caution">
    <text evidence="3">The sequence shown here is derived from an EMBL/GenBank/DDBJ whole genome shotgun (WGS) entry which is preliminary data.</text>
</comment>
<feature type="compositionally biased region" description="Acidic residues" evidence="2">
    <location>
        <begin position="221"/>
        <end position="245"/>
    </location>
</feature>
<dbReference type="Proteomes" id="UP001151760">
    <property type="component" value="Unassembled WGS sequence"/>
</dbReference>
<feature type="compositionally biased region" description="Basic and acidic residues" evidence="2">
    <location>
        <begin position="200"/>
        <end position="220"/>
    </location>
</feature>
<evidence type="ECO:0000256" key="1">
    <source>
        <dbReference type="SAM" id="Coils"/>
    </source>
</evidence>
<proteinExistence type="predicted"/>
<name>A0ABQ4Z8T0_9ASTR</name>
<reference evidence="3" key="2">
    <citation type="submission" date="2022-01" db="EMBL/GenBank/DDBJ databases">
        <authorList>
            <person name="Yamashiro T."/>
            <person name="Shiraishi A."/>
            <person name="Satake H."/>
            <person name="Nakayama K."/>
        </authorList>
    </citation>
    <scope>NUCLEOTIDE SEQUENCE</scope>
</reference>
<feature type="compositionally biased region" description="Basic and acidic residues" evidence="2">
    <location>
        <begin position="289"/>
        <end position="302"/>
    </location>
</feature>
<feature type="compositionally biased region" description="Acidic residues" evidence="2">
    <location>
        <begin position="260"/>
        <end position="272"/>
    </location>
</feature>